<evidence type="ECO:0000259" key="3">
    <source>
        <dbReference type="PROSITE" id="PS51015"/>
    </source>
</evidence>
<keyword evidence="5" id="KW-1185">Reference proteome</keyword>
<dbReference type="Proteomes" id="UP000242715">
    <property type="component" value="Unassembled WGS sequence"/>
</dbReference>
<evidence type="ECO:0000256" key="1">
    <source>
        <dbReference type="ARBA" id="ARBA00023242"/>
    </source>
</evidence>
<proteinExistence type="predicted"/>
<evidence type="ECO:0000256" key="2">
    <source>
        <dbReference type="PROSITE-ProRule" id="PRU00358"/>
    </source>
</evidence>
<organism evidence="4 5">
    <name type="scientific">Trifolium subterraneum</name>
    <name type="common">Subterranean clover</name>
    <dbReference type="NCBI Taxonomy" id="3900"/>
    <lineage>
        <taxon>Eukaryota</taxon>
        <taxon>Viridiplantae</taxon>
        <taxon>Streptophyta</taxon>
        <taxon>Embryophyta</taxon>
        <taxon>Tracheophyta</taxon>
        <taxon>Spermatophyta</taxon>
        <taxon>Magnoliopsida</taxon>
        <taxon>eudicotyledons</taxon>
        <taxon>Gunneridae</taxon>
        <taxon>Pentapetalae</taxon>
        <taxon>rosids</taxon>
        <taxon>fabids</taxon>
        <taxon>Fabales</taxon>
        <taxon>Fabaceae</taxon>
        <taxon>Papilionoideae</taxon>
        <taxon>50 kb inversion clade</taxon>
        <taxon>NPAAA clade</taxon>
        <taxon>Hologalegina</taxon>
        <taxon>IRL clade</taxon>
        <taxon>Trifolieae</taxon>
        <taxon>Trifolium</taxon>
    </lineage>
</organism>
<dbReference type="Pfam" id="PF02182">
    <property type="entry name" value="SAD_SRA"/>
    <property type="match status" value="1"/>
</dbReference>
<feature type="domain" description="YDG" evidence="3">
    <location>
        <begin position="48"/>
        <end position="187"/>
    </location>
</feature>
<reference evidence="5" key="1">
    <citation type="journal article" date="2017" name="Front. Plant Sci.">
        <title>Climate Clever Clovers: New Paradigm to Reduce the Environmental Footprint of Ruminants by Breeding Low Methanogenic Forages Utilizing Haplotype Variation.</title>
        <authorList>
            <person name="Kaur P."/>
            <person name="Appels R."/>
            <person name="Bayer P.E."/>
            <person name="Keeble-Gagnere G."/>
            <person name="Wang J."/>
            <person name="Hirakawa H."/>
            <person name="Shirasawa K."/>
            <person name="Vercoe P."/>
            <person name="Stefanova K."/>
            <person name="Durmic Z."/>
            <person name="Nichols P."/>
            <person name="Revell C."/>
            <person name="Isobe S.N."/>
            <person name="Edwards D."/>
            <person name="Erskine W."/>
        </authorList>
    </citation>
    <scope>NUCLEOTIDE SEQUENCE [LARGE SCALE GENOMIC DNA]</scope>
    <source>
        <strain evidence="5">cv. Daliak</strain>
    </source>
</reference>
<dbReference type="EMBL" id="DF973113">
    <property type="protein sequence ID" value="GAU11104.1"/>
    <property type="molecule type" value="Genomic_DNA"/>
</dbReference>
<dbReference type="AlphaFoldDB" id="A0A2Z6M195"/>
<evidence type="ECO:0000313" key="4">
    <source>
        <dbReference type="EMBL" id="GAU11104.1"/>
    </source>
</evidence>
<name>A0A2Z6M195_TRISU</name>
<dbReference type="InterPro" id="IPR036987">
    <property type="entry name" value="SRA-YDG_sf"/>
</dbReference>
<dbReference type="Gene3D" id="2.30.280.10">
    <property type="entry name" value="SRA-YDG"/>
    <property type="match status" value="1"/>
</dbReference>
<keyword evidence="1 2" id="KW-0539">Nucleus</keyword>
<dbReference type="SUPFAM" id="SSF88697">
    <property type="entry name" value="PUA domain-like"/>
    <property type="match status" value="1"/>
</dbReference>
<evidence type="ECO:0000313" key="5">
    <source>
        <dbReference type="Proteomes" id="UP000242715"/>
    </source>
</evidence>
<protein>
    <recommendedName>
        <fullName evidence="3">YDG domain-containing protein</fullName>
    </recommendedName>
</protein>
<dbReference type="PROSITE" id="PS51015">
    <property type="entry name" value="YDG"/>
    <property type="match status" value="1"/>
</dbReference>
<dbReference type="InterPro" id="IPR003105">
    <property type="entry name" value="SRA_YDG"/>
</dbReference>
<dbReference type="InterPro" id="IPR015947">
    <property type="entry name" value="PUA-like_sf"/>
</dbReference>
<sequence length="187" mass="21393">MEDPARALLNQFIFRFHGNGNHNRAFDLTTQDLPAEFAVVEARSQLQGNISPIEIGEQFRYRHQLQLAGLHNHHIRGICHNGDIATCIVARYLRYNYFDEVDNEIVVGGEGGYIALANQLFDRRLLADQILSEGNLCMYEYYILQQHTRLVSYCQIELGGNNIENSLMGYEYMGIFFCISYPCSTDG</sequence>
<accession>A0A2Z6M195</accession>
<comment type="subcellular location">
    <subcellularLocation>
        <location evidence="2">Nucleus</location>
    </subcellularLocation>
</comment>
<gene>
    <name evidence="4" type="ORF">TSUD_197280</name>
</gene>
<dbReference type="GO" id="GO:0005634">
    <property type="term" value="C:nucleus"/>
    <property type="evidence" value="ECO:0007669"/>
    <property type="project" value="UniProtKB-SubCell"/>
</dbReference>